<evidence type="ECO:0000313" key="2">
    <source>
        <dbReference type="Proteomes" id="UP000075714"/>
    </source>
</evidence>
<dbReference type="PANTHER" id="PTHR21228">
    <property type="entry name" value="FAST LEU-RICH DOMAIN-CONTAINING"/>
    <property type="match status" value="1"/>
</dbReference>
<organism evidence="1 2">
    <name type="scientific">Gonium pectorale</name>
    <name type="common">Green alga</name>
    <dbReference type="NCBI Taxonomy" id="33097"/>
    <lineage>
        <taxon>Eukaryota</taxon>
        <taxon>Viridiplantae</taxon>
        <taxon>Chlorophyta</taxon>
        <taxon>core chlorophytes</taxon>
        <taxon>Chlorophyceae</taxon>
        <taxon>CS clade</taxon>
        <taxon>Chlamydomonadales</taxon>
        <taxon>Volvocaceae</taxon>
        <taxon>Gonium</taxon>
    </lineage>
</organism>
<accession>A0A150H1E3</accession>
<dbReference type="GO" id="GO:0009507">
    <property type="term" value="C:chloroplast"/>
    <property type="evidence" value="ECO:0007669"/>
    <property type="project" value="GOC"/>
</dbReference>
<protein>
    <submittedName>
        <fullName evidence="1">Uncharacterized protein</fullName>
    </submittedName>
</protein>
<dbReference type="Proteomes" id="UP000075714">
    <property type="component" value="Unassembled WGS sequence"/>
</dbReference>
<dbReference type="GO" id="GO:0044528">
    <property type="term" value="P:regulation of mitochondrial mRNA stability"/>
    <property type="evidence" value="ECO:0007669"/>
    <property type="project" value="TreeGrafter"/>
</dbReference>
<gene>
    <name evidence="1" type="ORF">GPECTOR_2g1462</name>
</gene>
<reference evidence="2" key="1">
    <citation type="journal article" date="2016" name="Nat. Commun.">
        <title>The Gonium pectorale genome demonstrates co-option of cell cycle regulation during the evolution of multicellularity.</title>
        <authorList>
            <person name="Hanschen E.R."/>
            <person name="Marriage T.N."/>
            <person name="Ferris P.J."/>
            <person name="Hamaji T."/>
            <person name="Toyoda A."/>
            <person name="Fujiyama A."/>
            <person name="Neme R."/>
            <person name="Noguchi H."/>
            <person name="Minakuchi Y."/>
            <person name="Suzuki M."/>
            <person name="Kawai-Toyooka H."/>
            <person name="Smith D.R."/>
            <person name="Sparks H."/>
            <person name="Anderson J."/>
            <person name="Bakaric R."/>
            <person name="Luria V."/>
            <person name="Karger A."/>
            <person name="Kirschner M.W."/>
            <person name="Durand P.M."/>
            <person name="Michod R.E."/>
            <person name="Nozaki H."/>
            <person name="Olson B.J."/>
        </authorList>
    </citation>
    <scope>NUCLEOTIDE SEQUENCE [LARGE SCALE GENOMIC DNA]</scope>
    <source>
        <strain evidence="2">NIES-2863</strain>
    </source>
</reference>
<dbReference type="GO" id="GO:0000963">
    <property type="term" value="P:mitochondrial RNA processing"/>
    <property type="evidence" value="ECO:0007669"/>
    <property type="project" value="TreeGrafter"/>
</dbReference>
<keyword evidence="2" id="KW-1185">Reference proteome</keyword>
<dbReference type="GO" id="GO:1901259">
    <property type="term" value="P:chloroplast rRNA processing"/>
    <property type="evidence" value="ECO:0007669"/>
    <property type="project" value="TreeGrafter"/>
</dbReference>
<dbReference type="GO" id="GO:0003723">
    <property type="term" value="F:RNA binding"/>
    <property type="evidence" value="ECO:0007669"/>
    <property type="project" value="TreeGrafter"/>
</dbReference>
<dbReference type="GO" id="GO:0005759">
    <property type="term" value="C:mitochondrial matrix"/>
    <property type="evidence" value="ECO:0007669"/>
    <property type="project" value="TreeGrafter"/>
</dbReference>
<dbReference type="OrthoDB" id="549557at2759"/>
<dbReference type="AlphaFoldDB" id="A0A150H1E3"/>
<dbReference type="PANTHER" id="PTHR21228:SF40">
    <property type="entry name" value="LD45607P"/>
    <property type="match status" value="1"/>
</dbReference>
<proteinExistence type="predicted"/>
<name>A0A150H1E3_GONPE</name>
<sequence>MRSAPTLVHLRLVHDERHGAPPQGLTEARAVELTETIRLAASLPQLADVLDAHGDALNGINLTAAAARLAQLAAPADTGASGGRGGWDGEGPEAEVDLGEALGDAAAAAAGGVAAEEAAEEAAEAALLASLGALLGEAGDDGTAAESARRTQLGGGGVGAVLRRGTLSPAPVQSWSTAAAATRGGGGRATLTPTPATAAEERALVDRLAELLGDLVQRRILDLDPEGVVTLLYAYGKIQRRHDVLPDLVYVAGQHMDIYHAKDKVSAWLEEAVLPELAGRLPSLDVRQLATVLYGLGVLHHRPGRPAWMHAFWAAVGERLAEADPQALSSVAWSLRQLGIRPGAPWRAAFLEAARGALPACSPSELAVLLYGTASFTQAHEQDKGRDGGVRGGLAVEPACPDREWLTRAEAEWLQCMDRCGPVELYRGLCALAAWRYCPGPQWQAALLRQLGARLGELPAWQLSHVVRLLADVGCRPPLPLLNGLVAGAVTRTTPAAADLARLAYGLARMGRQLEQGSAVGY</sequence>
<dbReference type="EMBL" id="LSYV01000003">
    <property type="protein sequence ID" value="KXZ55911.1"/>
    <property type="molecule type" value="Genomic_DNA"/>
</dbReference>
<dbReference type="GO" id="GO:0035770">
    <property type="term" value="C:ribonucleoprotein granule"/>
    <property type="evidence" value="ECO:0007669"/>
    <property type="project" value="TreeGrafter"/>
</dbReference>
<dbReference type="InterPro" id="IPR050870">
    <property type="entry name" value="FAST_kinase"/>
</dbReference>
<evidence type="ECO:0000313" key="1">
    <source>
        <dbReference type="EMBL" id="KXZ55911.1"/>
    </source>
</evidence>
<comment type="caution">
    <text evidence="1">The sequence shown here is derived from an EMBL/GenBank/DDBJ whole genome shotgun (WGS) entry which is preliminary data.</text>
</comment>